<keyword evidence="2" id="KW-1185">Reference proteome</keyword>
<evidence type="ECO:0000313" key="1">
    <source>
        <dbReference type="EnsemblPlants" id="Solyc12g044590.1.1.1"/>
    </source>
</evidence>
<dbReference type="AlphaFoldDB" id="A0A3Q7J9Z5"/>
<dbReference type="PaxDb" id="4081-Solyc12g044590.1.1"/>
<protein>
    <submittedName>
        <fullName evidence="1">Uncharacterized protein</fullName>
    </submittedName>
</protein>
<evidence type="ECO:0000313" key="2">
    <source>
        <dbReference type="Proteomes" id="UP000004994"/>
    </source>
</evidence>
<reference evidence="1" key="1">
    <citation type="journal article" date="2012" name="Nature">
        <title>The tomato genome sequence provides insights into fleshy fruit evolution.</title>
        <authorList>
            <consortium name="Tomato Genome Consortium"/>
        </authorList>
    </citation>
    <scope>NUCLEOTIDE SEQUENCE [LARGE SCALE GENOMIC DNA]</scope>
    <source>
        <strain evidence="1">cv. Heinz 1706</strain>
    </source>
</reference>
<dbReference type="Gramene" id="Solyc12g044590.1.1">
    <property type="protein sequence ID" value="Solyc12g044590.1.1.1"/>
    <property type="gene ID" value="Solyc12g044590.1"/>
</dbReference>
<dbReference type="Proteomes" id="UP000004994">
    <property type="component" value="Chromosome 12"/>
</dbReference>
<accession>A0A3Q7J9Z5</accession>
<sequence>MAPLFNPLLVKKLLTLDSKMNKVDGVGISCVVVGSGKEGDIDDEGISLLPSPSTYPPIVMCMMP</sequence>
<organism evidence="1">
    <name type="scientific">Solanum lycopersicum</name>
    <name type="common">Tomato</name>
    <name type="synonym">Lycopersicon esculentum</name>
    <dbReference type="NCBI Taxonomy" id="4081"/>
    <lineage>
        <taxon>Eukaryota</taxon>
        <taxon>Viridiplantae</taxon>
        <taxon>Streptophyta</taxon>
        <taxon>Embryophyta</taxon>
        <taxon>Tracheophyta</taxon>
        <taxon>Spermatophyta</taxon>
        <taxon>Magnoliopsida</taxon>
        <taxon>eudicotyledons</taxon>
        <taxon>Gunneridae</taxon>
        <taxon>Pentapetalae</taxon>
        <taxon>asterids</taxon>
        <taxon>lamiids</taxon>
        <taxon>Solanales</taxon>
        <taxon>Solanaceae</taxon>
        <taxon>Solanoideae</taxon>
        <taxon>Solaneae</taxon>
        <taxon>Solanum</taxon>
        <taxon>Solanum subgen. Lycopersicon</taxon>
    </lineage>
</organism>
<dbReference type="InParanoid" id="A0A3Q7J9Z5"/>
<proteinExistence type="predicted"/>
<reference evidence="1" key="2">
    <citation type="submission" date="2019-01" db="UniProtKB">
        <authorList>
            <consortium name="EnsemblPlants"/>
        </authorList>
    </citation>
    <scope>IDENTIFICATION</scope>
    <source>
        <strain evidence="1">cv. Heinz 1706</strain>
    </source>
</reference>
<name>A0A3Q7J9Z5_SOLLC</name>
<dbReference type="EnsemblPlants" id="Solyc12g044590.1.1">
    <property type="protein sequence ID" value="Solyc12g044590.1.1.1"/>
    <property type="gene ID" value="Solyc12g044590.1"/>
</dbReference>